<accession>A0A7W5TR94</accession>
<keyword evidence="8" id="KW-1278">Translocase</keyword>
<feature type="region of interest" description="Disordered" evidence="16">
    <location>
        <begin position="275"/>
        <end position="299"/>
    </location>
</feature>
<feature type="transmembrane region" description="Helical" evidence="17">
    <location>
        <begin position="105"/>
        <end position="122"/>
    </location>
</feature>
<dbReference type="CDD" id="cd13919">
    <property type="entry name" value="CuRO_HCO_II_like_5"/>
    <property type="match status" value="1"/>
</dbReference>
<evidence type="ECO:0000256" key="17">
    <source>
        <dbReference type="SAM" id="Phobius"/>
    </source>
</evidence>
<dbReference type="SUPFAM" id="SSF49503">
    <property type="entry name" value="Cupredoxins"/>
    <property type="match status" value="1"/>
</dbReference>
<evidence type="ECO:0000256" key="5">
    <source>
        <dbReference type="ARBA" id="ARBA00022660"/>
    </source>
</evidence>
<keyword evidence="7" id="KW-0479">Metal-binding</keyword>
<name>A0A7W5TR94_9MICC</name>
<evidence type="ECO:0000256" key="15">
    <source>
        <dbReference type="ARBA" id="ARBA00047816"/>
    </source>
</evidence>
<dbReference type="PRINTS" id="PR01166">
    <property type="entry name" value="CYCOXIDASEII"/>
</dbReference>
<proteinExistence type="inferred from homology"/>
<keyword evidence="11" id="KW-0186">Copper</keyword>
<evidence type="ECO:0000259" key="19">
    <source>
        <dbReference type="PROSITE" id="PS50857"/>
    </source>
</evidence>
<protein>
    <recommendedName>
        <fullName evidence="3">cytochrome-c oxidase</fullName>
        <ecNumber evidence="3">7.1.1.9</ecNumber>
    </recommendedName>
    <alternativeName>
        <fullName evidence="14">Cytochrome aa3 subunit 2</fullName>
    </alternativeName>
</protein>
<comment type="subcellular location">
    <subcellularLocation>
        <location evidence="1">Membrane</location>
        <topology evidence="1">Multi-pass membrane protein</topology>
    </subcellularLocation>
</comment>
<dbReference type="InterPro" id="IPR036257">
    <property type="entry name" value="Cyt_c_oxidase_su2_TM_sf"/>
</dbReference>
<dbReference type="InterPro" id="IPR002429">
    <property type="entry name" value="CcO_II-like_C"/>
</dbReference>
<gene>
    <name evidence="20" type="ORF">FHX47_000745</name>
</gene>
<evidence type="ECO:0000313" key="21">
    <source>
        <dbReference type="Proteomes" id="UP000547528"/>
    </source>
</evidence>
<dbReference type="Proteomes" id="UP000547528">
    <property type="component" value="Unassembled WGS sequence"/>
</dbReference>
<evidence type="ECO:0000256" key="12">
    <source>
        <dbReference type="ARBA" id="ARBA00023136"/>
    </source>
</evidence>
<evidence type="ECO:0000256" key="10">
    <source>
        <dbReference type="ARBA" id="ARBA00022989"/>
    </source>
</evidence>
<dbReference type="GO" id="GO:0016020">
    <property type="term" value="C:membrane"/>
    <property type="evidence" value="ECO:0007669"/>
    <property type="project" value="UniProtKB-SubCell"/>
</dbReference>
<dbReference type="GO" id="GO:0005507">
    <property type="term" value="F:copper ion binding"/>
    <property type="evidence" value="ECO:0007669"/>
    <property type="project" value="InterPro"/>
</dbReference>
<comment type="function">
    <text evidence="13">Subunits I and II form the functional core of the enzyme complex. Electrons originating in cytochrome c are transferred via heme a and Cu(A) to the binuclear center formed by heme a3 and Cu(B).</text>
</comment>
<keyword evidence="18" id="KW-0732">Signal</keyword>
<dbReference type="GO" id="GO:0004129">
    <property type="term" value="F:cytochrome-c oxidase activity"/>
    <property type="evidence" value="ECO:0007669"/>
    <property type="project" value="UniProtKB-EC"/>
</dbReference>
<dbReference type="RefSeq" id="WP_183357509.1">
    <property type="nucleotide sequence ID" value="NZ_BAABKR010000001.1"/>
</dbReference>
<dbReference type="InterPro" id="IPR008972">
    <property type="entry name" value="Cupredoxin"/>
</dbReference>
<dbReference type="SUPFAM" id="SSF81464">
    <property type="entry name" value="Cytochrome c oxidase subunit II-like, transmembrane region"/>
    <property type="match status" value="1"/>
</dbReference>
<evidence type="ECO:0000256" key="2">
    <source>
        <dbReference type="ARBA" id="ARBA00007866"/>
    </source>
</evidence>
<dbReference type="InterPro" id="IPR014222">
    <property type="entry name" value="Cyt_c_oxidase_su2"/>
</dbReference>
<dbReference type="Pfam" id="PF00116">
    <property type="entry name" value="COX2"/>
    <property type="match status" value="1"/>
</dbReference>
<evidence type="ECO:0000256" key="14">
    <source>
        <dbReference type="ARBA" id="ARBA00031399"/>
    </source>
</evidence>
<keyword evidence="6 17" id="KW-0812">Transmembrane</keyword>
<dbReference type="PROSITE" id="PS50857">
    <property type="entry name" value="COX2_CUA"/>
    <property type="match status" value="1"/>
</dbReference>
<sequence>MSSSQKRTGSFSRTAKSLALAGVTLLVLTACAEDSSARRGWLPGERNTTSNTAEITDLWINSWIAAVAIGVLTWGLMLWCMVAYRRRKGETGYPRQLAYNVPLEILYTAVPLVMVAVLFFYTDQVQRSIDDPYEEPDLTVEIYGKQWSWDWNYTYTADDGTEYEVHQADVQANLDGEEGVRETLPTLHLPVDHDVTFELKSRDVIHSFWVPAFLQKRDMVPGRTNYIYLSPQETGSFDGKCAELCGEFHSEMLFNVEVVETDEFVDHLETLDEGHRGDEYNRNPNLYDQETLTGGTEQQ</sequence>
<evidence type="ECO:0000256" key="8">
    <source>
        <dbReference type="ARBA" id="ARBA00022967"/>
    </source>
</evidence>
<comment type="caution">
    <text evidence="20">The sequence shown here is derived from an EMBL/GenBank/DDBJ whole genome shotgun (WGS) entry which is preliminary data.</text>
</comment>
<evidence type="ECO:0000313" key="20">
    <source>
        <dbReference type="EMBL" id="MBB3667152.1"/>
    </source>
</evidence>
<dbReference type="InterPro" id="IPR001505">
    <property type="entry name" value="Copper_CuA"/>
</dbReference>
<dbReference type="GO" id="GO:0016491">
    <property type="term" value="F:oxidoreductase activity"/>
    <property type="evidence" value="ECO:0007669"/>
    <property type="project" value="InterPro"/>
</dbReference>
<feature type="compositionally biased region" description="Polar residues" evidence="16">
    <location>
        <begin position="282"/>
        <end position="299"/>
    </location>
</feature>
<keyword evidence="21" id="KW-1185">Reference proteome</keyword>
<evidence type="ECO:0000256" key="16">
    <source>
        <dbReference type="SAM" id="MobiDB-lite"/>
    </source>
</evidence>
<keyword evidence="10 17" id="KW-1133">Transmembrane helix</keyword>
<dbReference type="NCBIfam" id="TIGR02866">
    <property type="entry name" value="CoxB"/>
    <property type="match status" value="1"/>
</dbReference>
<dbReference type="EC" id="7.1.1.9" evidence="3"/>
<dbReference type="GO" id="GO:0042773">
    <property type="term" value="P:ATP synthesis coupled electron transport"/>
    <property type="evidence" value="ECO:0007669"/>
    <property type="project" value="TreeGrafter"/>
</dbReference>
<dbReference type="PANTHER" id="PTHR22888:SF9">
    <property type="entry name" value="CYTOCHROME C OXIDASE SUBUNIT 2"/>
    <property type="match status" value="1"/>
</dbReference>
<organism evidence="20 21">
    <name type="scientific">Garicola koreensis</name>
    <dbReference type="NCBI Taxonomy" id="1262554"/>
    <lineage>
        <taxon>Bacteria</taxon>
        <taxon>Bacillati</taxon>
        <taxon>Actinomycetota</taxon>
        <taxon>Actinomycetes</taxon>
        <taxon>Micrococcales</taxon>
        <taxon>Micrococcaceae</taxon>
        <taxon>Garicola</taxon>
    </lineage>
</organism>
<keyword evidence="9" id="KW-0249">Electron transport</keyword>
<comment type="catalytic activity">
    <reaction evidence="15">
        <text>4 Fe(II)-[cytochrome c] + O2 + 8 H(+)(in) = 4 Fe(III)-[cytochrome c] + 2 H2O + 4 H(+)(out)</text>
        <dbReference type="Rhea" id="RHEA:11436"/>
        <dbReference type="Rhea" id="RHEA-COMP:10350"/>
        <dbReference type="Rhea" id="RHEA-COMP:14399"/>
        <dbReference type="ChEBI" id="CHEBI:15377"/>
        <dbReference type="ChEBI" id="CHEBI:15378"/>
        <dbReference type="ChEBI" id="CHEBI:15379"/>
        <dbReference type="ChEBI" id="CHEBI:29033"/>
        <dbReference type="ChEBI" id="CHEBI:29034"/>
        <dbReference type="EC" id="7.1.1.9"/>
    </reaction>
</comment>
<keyword evidence="12 17" id="KW-0472">Membrane</keyword>
<feature type="chain" id="PRO_5039680714" description="cytochrome-c oxidase" evidence="18">
    <location>
        <begin position="33"/>
        <end position="299"/>
    </location>
</feature>
<comment type="similarity">
    <text evidence="2">Belongs to the cytochrome c oxidase subunit 2 family.</text>
</comment>
<keyword evidence="4" id="KW-0813">Transport</keyword>
<dbReference type="AlphaFoldDB" id="A0A7W5TR94"/>
<evidence type="ECO:0000256" key="18">
    <source>
        <dbReference type="SAM" id="SignalP"/>
    </source>
</evidence>
<feature type="signal peptide" evidence="18">
    <location>
        <begin position="1"/>
        <end position="32"/>
    </location>
</feature>
<dbReference type="Gene3D" id="1.10.287.90">
    <property type="match status" value="1"/>
</dbReference>
<evidence type="ECO:0000256" key="6">
    <source>
        <dbReference type="ARBA" id="ARBA00022692"/>
    </source>
</evidence>
<evidence type="ECO:0000256" key="13">
    <source>
        <dbReference type="ARBA" id="ARBA00024688"/>
    </source>
</evidence>
<keyword evidence="5" id="KW-0679">Respiratory chain</keyword>
<evidence type="ECO:0000256" key="11">
    <source>
        <dbReference type="ARBA" id="ARBA00023008"/>
    </source>
</evidence>
<evidence type="ECO:0000256" key="9">
    <source>
        <dbReference type="ARBA" id="ARBA00022982"/>
    </source>
</evidence>
<evidence type="ECO:0000256" key="1">
    <source>
        <dbReference type="ARBA" id="ARBA00004141"/>
    </source>
</evidence>
<dbReference type="Gene3D" id="2.60.40.420">
    <property type="entry name" value="Cupredoxins - blue copper proteins"/>
    <property type="match status" value="1"/>
</dbReference>
<dbReference type="PANTHER" id="PTHR22888">
    <property type="entry name" value="CYTOCHROME C OXIDASE, SUBUNIT II"/>
    <property type="match status" value="1"/>
</dbReference>
<dbReference type="PROSITE" id="PS00078">
    <property type="entry name" value="COX2"/>
    <property type="match status" value="1"/>
</dbReference>
<evidence type="ECO:0000256" key="3">
    <source>
        <dbReference type="ARBA" id="ARBA00012949"/>
    </source>
</evidence>
<feature type="domain" description="Cytochrome oxidase subunit II copper A binding" evidence="19">
    <location>
        <begin position="135"/>
        <end position="270"/>
    </location>
</feature>
<dbReference type="PROSITE" id="PS51257">
    <property type="entry name" value="PROKAR_LIPOPROTEIN"/>
    <property type="match status" value="1"/>
</dbReference>
<dbReference type="InterPro" id="IPR045187">
    <property type="entry name" value="CcO_II"/>
</dbReference>
<evidence type="ECO:0000256" key="4">
    <source>
        <dbReference type="ARBA" id="ARBA00022448"/>
    </source>
</evidence>
<reference evidence="20 21" key="1">
    <citation type="submission" date="2020-08" db="EMBL/GenBank/DDBJ databases">
        <title>Sequencing the genomes of 1000 actinobacteria strains.</title>
        <authorList>
            <person name="Klenk H.-P."/>
        </authorList>
    </citation>
    <scope>NUCLEOTIDE SEQUENCE [LARGE SCALE GENOMIC DNA]</scope>
    <source>
        <strain evidence="20 21">DSM 28238</strain>
    </source>
</reference>
<evidence type="ECO:0000256" key="7">
    <source>
        <dbReference type="ARBA" id="ARBA00022723"/>
    </source>
</evidence>
<dbReference type="EMBL" id="JACIBT010000001">
    <property type="protein sequence ID" value="MBB3667152.1"/>
    <property type="molecule type" value="Genomic_DNA"/>
</dbReference>
<feature type="transmembrane region" description="Helical" evidence="17">
    <location>
        <begin position="63"/>
        <end position="84"/>
    </location>
</feature>